<feature type="binding site" evidence="14">
    <location>
        <position position="63"/>
    </location>
    <ligand>
        <name>ATP</name>
        <dbReference type="ChEBI" id="CHEBI:30616"/>
    </ligand>
</feature>
<evidence type="ECO:0000256" key="6">
    <source>
        <dbReference type="ARBA" id="ARBA00022679"/>
    </source>
</evidence>
<dbReference type="InterPro" id="IPR050156">
    <property type="entry name" value="TC-AMP_synthase_SUA5"/>
</dbReference>
<evidence type="ECO:0000256" key="14">
    <source>
        <dbReference type="PIRSR" id="PIRSR004930-1"/>
    </source>
</evidence>
<feature type="binding site" evidence="14">
    <location>
        <position position="157"/>
    </location>
    <ligand>
        <name>ATP</name>
        <dbReference type="ChEBI" id="CHEBI:30616"/>
    </ligand>
</feature>
<feature type="binding site" evidence="14">
    <location>
        <position position="40"/>
    </location>
    <ligand>
        <name>L-threonine</name>
        <dbReference type="ChEBI" id="CHEBI:57926"/>
    </ligand>
</feature>
<dbReference type="Pfam" id="PF03481">
    <property type="entry name" value="Sua5_C"/>
    <property type="match status" value="1"/>
</dbReference>
<dbReference type="GO" id="GO:0006450">
    <property type="term" value="P:regulation of translational fidelity"/>
    <property type="evidence" value="ECO:0007669"/>
    <property type="project" value="TreeGrafter"/>
</dbReference>
<dbReference type="AlphaFoldDB" id="A0AAJ1WJJ1"/>
<feature type="binding site" evidence="14">
    <location>
        <position position="127"/>
    </location>
    <ligand>
        <name>L-threonine</name>
        <dbReference type="ChEBI" id="CHEBI:57926"/>
    </ligand>
</feature>
<comment type="subcellular location">
    <subcellularLocation>
        <location evidence="1 13">Cytoplasm</location>
    </subcellularLocation>
</comment>
<keyword evidence="17" id="KW-1185">Reference proteome</keyword>
<protein>
    <recommendedName>
        <fullName evidence="4 13">Threonylcarbamoyl-AMP synthase</fullName>
        <shortName evidence="13">TC-AMP synthase</shortName>
        <ecNumber evidence="3 13">2.7.7.87</ecNumber>
    </recommendedName>
    <alternativeName>
        <fullName evidence="11 13">L-threonylcarbamoyladenylate synthase</fullName>
    </alternativeName>
</protein>
<dbReference type="SUPFAM" id="SSF55821">
    <property type="entry name" value="YrdC/RibB"/>
    <property type="match status" value="1"/>
</dbReference>
<proteinExistence type="inferred from homology"/>
<dbReference type="RefSeq" id="WP_307256144.1">
    <property type="nucleotide sequence ID" value="NZ_JAUSUC010000004.1"/>
</dbReference>
<feature type="binding site" evidence="14">
    <location>
        <position position="240"/>
    </location>
    <ligand>
        <name>ATP</name>
        <dbReference type="ChEBI" id="CHEBI:30616"/>
    </ligand>
</feature>
<feature type="binding site" evidence="14">
    <location>
        <position position="72"/>
    </location>
    <ligand>
        <name>L-threonine</name>
        <dbReference type="ChEBI" id="CHEBI:57926"/>
    </ligand>
</feature>
<dbReference type="FunFam" id="3.90.870.10:FF:000008">
    <property type="entry name" value="Threonylcarbamoyl-AMP synthase"/>
    <property type="match status" value="1"/>
</dbReference>
<keyword evidence="5 13" id="KW-0963">Cytoplasm</keyword>
<dbReference type="EMBL" id="JAUSUC010000004">
    <property type="protein sequence ID" value="MDQ0214156.1"/>
    <property type="molecule type" value="Genomic_DNA"/>
</dbReference>
<feature type="binding site" evidence="14">
    <location>
        <position position="67"/>
    </location>
    <ligand>
        <name>ATP</name>
        <dbReference type="ChEBI" id="CHEBI:30616"/>
    </ligand>
</feature>
<organism evidence="16 17">
    <name type="scientific">Oikeobacillus pervagus</name>
    <dbReference type="NCBI Taxonomy" id="1325931"/>
    <lineage>
        <taxon>Bacteria</taxon>
        <taxon>Bacillati</taxon>
        <taxon>Bacillota</taxon>
        <taxon>Bacilli</taxon>
        <taxon>Bacillales</taxon>
        <taxon>Bacillaceae</taxon>
        <taxon>Oikeobacillus</taxon>
    </lineage>
</organism>
<dbReference type="GO" id="GO:0008033">
    <property type="term" value="P:tRNA processing"/>
    <property type="evidence" value="ECO:0007669"/>
    <property type="project" value="UniProtKB-KW"/>
</dbReference>
<dbReference type="PANTHER" id="PTHR17490">
    <property type="entry name" value="SUA5"/>
    <property type="match status" value="1"/>
</dbReference>
<dbReference type="InterPro" id="IPR010923">
    <property type="entry name" value="T(6)A37_SUA5"/>
</dbReference>
<dbReference type="GO" id="GO:0005524">
    <property type="term" value="F:ATP binding"/>
    <property type="evidence" value="ECO:0007669"/>
    <property type="project" value="UniProtKB-UniRule"/>
</dbReference>
<keyword evidence="7 13" id="KW-0819">tRNA processing</keyword>
<dbReference type="GO" id="GO:0000049">
    <property type="term" value="F:tRNA binding"/>
    <property type="evidence" value="ECO:0007669"/>
    <property type="project" value="TreeGrafter"/>
</dbReference>
<dbReference type="PANTHER" id="PTHR17490:SF16">
    <property type="entry name" value="THREONYLCARBAMOYL-AMP SYNTHASE"/>
    <property type="match status" value="1"/>
</dbReference>
<dbReference type="NCBIfam" id="TIGR00057">
    <property type="entry name" value="L-threonylcarbamoyladenylate synthase"/>
    <property type="match status" value="1"/>
</dbReference>
<feature type="binding site" evidence="14">
    <location>
        <position position="149"/>
    </location>
    <ligand>
        <name>ATP</name>
        <dbReference type="ChEBI" id="CHEBI:30616"/>
    </ligand>
</feature>
<evidence type="ECO:0000256" key="5">
    <source>
        <dbReference type="ARBA" id="ARBA00022490"/>
    </source>
</evidence>
<dbReference type="Gene3D" id="3.90.870.10">
    <property type="entry name" value="DHBP synthase"/>
    <property type="match status" value="1"/>
</dbReference>
<dbReference type="FunFam" id="3.40.50.11030:FF:000001">
    <property type="entry name" value="Threonylcarbamoyl-AMP synthase"/>
    <property type="match status" value="1"/>
</dbReference>
<dbReference type="InterPro" id="IPR038385">
    <property type="entry name" value="Sua5/YwlC_C"/>
</dbReference>
<evidence type="ECO:0000256" key="8">
    <source>
        <dbReference type="ARBA" id="ARBA00022695"/>
    </source>
</evidence>
<sequence>MLTKHWVVDNPVDAKKSYPQIKEAATLLQKGEVVAFPTETVYGLGADALKDEAVAKIYHAKGRPSDNPLIVHIANQSQLNELVATIPEAAKKLMGAFWPGPLTIIFKKKANVLSEKVTAGLETVAIRMPNHPVALAVIAQAQLPIAAPSANQSGKPSPTTAQHVLDDLKGRIAGVVDGGETGVGVESTVVDCTAPIPVILRPGGITKEAIETIVGKVSLDPALKDKESQPKSPGMKYKHYAPDMPMYLLDGHIHWIQKVIQDEQAKGKKVGLLTTEERVPQYKADVIIPCGRREDLSSVAKSLYDVLRKFNETDVDIIFSEVFPKEGVGLAIMNRLEKAAAHQWMVEME</sequence>
<dbReference type="PROSITE" id="PS51163">
    <property type="entry name" value="YRDC"/>
    <property type="match status" value="1"/>
</dbReference>
<feature type="binding site" evidence="14">
    <location>
        <position position="187"/>
    </location>
    <ligand>
        <name>L-threonine</name>
        <dbReference type="ChEBI" id="CHEBI:57926"/>
    </ligand>
</feature>
<dbReference type="InterPro" id="IPR005145">
    <property type="entry name" value="Sua5_C"/>
</dbReference>
<accession>A0AAJ1WJJ1</accession>
<comment type="caution">
    <text evidence="16">The sequence shown here is derived from an EMBL/GenBank/DDBJ whole genome shotgun (WGS) entry which is preliminary data.</text>
</comment>
<evidence type="ECO:0000313" key="16">
    <source>
        <dbReference type="EMBL" id="MDQ0214156.1"/>
    </source>
</evidence>
<feature type="binding site" evidence="14">
    <location>
        <position position="201"/>
    </location>
    <ligand>
        <name>ATP</name>
        <dbReference type="ChEBI" id="CHEBI:30616"/>
    </ligand>
</feature>
<comment type="catalytic activity">
    <reaction evidence="12 13">
        <text>L-threonine + hydrogencarbonate + ATP = L-threonylcarbamoyladenylate + diphosphate + H2O</text>
        <dbReference type="Rhea" id="RHEA:36407"/>
        <dbReference type="ChEBI" id="CHEBI:15377"/>
        <dbReference type="ChEBI" id="CHEBI:17544"/>
        <dbReference type="ChEBI" id="CHEBI:30616"/>
        <dbReference type="ChEBI" id="CHEBI:33019"/>
        <dbReference type="ChEBI" id="CHEBI:57926"/>
        <dbReference type="ChEBI" id="CHEBI:73682"/>
        <dbReference type="EC" id="2.7.7.87"/>
    </reaction>
</comment>
<reference evidence="16" key="1">
    <citation type="submission" date="2023-07" db="EMBL/GenBank/DDBJ databases">
        <title>Genomic Encyclopedia of Type Strains, Phase IV (KMG-IV): sequencing the most valuable type-strain genomes for metagenomic binning, comparative biology and taxonomic classification.</title>
        <authorList>
            <person name="Goeker M."/>
        </authorList>
    </citation>
    <scope>NUCLEOTIDE SEQUENCE</scope>
    <source>
        <strain evidence="16">DSM 23947</strain>
    </source>
</reference>
<dbReference type="Gene3D" id="3.40.50.11030">
    <property type="entry name" value="Threonylcarbamoyl-AMP synthase, C-terminal domain"/>
    <property type="match status" value="1"/>
</dbReference>
<keyword evidence="8 13" id="KW-0548">Nucleotidyltransferase</keyword>
<dbReference type="EC" id="2.7.7.87" evidence="3 13"/>
<evidence type="ECO:0000256" key="13">
    <source>
        <dbReference type="PIRNR" id="PIRNR004930"/>
    </source>
</evidence>
<keyword evidence="6 13" id="KW-0808">Transferase</keyword>
<dbReference type="GO" id="GO:0005737">
    <property type="term" value="C:cytoplasm"/>
    <property type="evidence" value="ECO:0007669"/>
    <property type="project" value="UniProtKB-SubCell"/>
</dbReference>
<evidence type="ECO:0000256" key="10">
    <source>
        <dbReference type="ARBA" id="ARBA00022840"/>
    </source>
</evidence>
<evidence type="ECO:0000313" key="17">
    <source>
        <dbReference type="Proteomes" id="UP001237207"/>
    </source>
</evidence>
<keyword evidence="10 13" id="KW-0067">ATP-binding</keyword>
<dbReference type="GO" id="GO:0003725">
    <property type="term" value="F:double-stranded RNA binding"/>
    <property type="evidence" value="ECO:0007669"/>
    <property type="project" value="UniProtKB-UniRule"/>
</dbReference>
<comment type="similarity">
    <text evidence="2 13">Belongs to the SUA5 family.</text>
</comment>
<dbReference type="Pfam" id="PF01300">
    <property type="entry name" value="Sua5_yciO_yrdC"/>
    <property type="match status" value="1"/>
</dbReference>
<gene>
    <name evidence="16" type="ORF">J2S13_000552</name>
</gene>
<feature type="binding site" evidence="14">
    <location>
        <position position="123"/>
    </location>
    <ligand>
        <name>ATP</name>
        <dbReference type="ChEBI" id="CHEBI:30616"/>
    </ligand>
</feature>
<dbReference type="Proteomes" id="UP001237207">
    <property type="component" value="Unassembled WGS sequence"/>
</dbReference>
<comment type="function">
    <text evidence="13">Required for the formation of a threonylcarbamoyl group on adenosine at position 37 (t(6)A37) in tRNAs that read codons beginning with adenine.</text>
</comment>
<evidence type="ECO:0000256" key="12">
    <source>
        <dbReference type="ARBA" id="ARBA00048366"/>
    </source>
</evidence>
<feature type="binding site" evidence="14">
    <location>
        <position position="147"/>
    </location>
    <ligand>
        <name>L-threonine</name>
        <dbReference type="ChEBI" id="CHEBI:57926"/>
    </ligand>
</feature>
<evidence type="ECO:0000256" key="4">
    <source>
        <dbReference type="ARBA" id="ARBA00015492"/>
    </source>
</evidence>
<evidence type="ECO:0000259" key="15">
    <source>
        <dbReference type="PROSITE" id="PS51163"/>
    </source>
</evidence>
<evidence type="ECO:0000256" key="1">
    <source>
        <dbReference type="ARBA" id="ARBA00004496"/>
    </source>
</evidence>
<evidence type="ECO:0000256" key="2">
    <source>
        <dbReference type="ARBA" id="ARBA00007663"/>
    </source>
</evidence>
<evidence type="ECO:0000256" key="3">
    <source>
        <dbReference type="ARBA" id="ARBA00012584"/>
    </source>
</evidence>
<feature type="domain" description="YrdC-like" evidence="15">
    <location>
        <begin position="18"/>
        <end position="205"/>
    </location>
</feature>
<evidence type="ECO:0000256" key="11">
    <source>
        <dbReference type="ARBA" id="ARBA00029774"/>
    </source>
</evidence>
<evidence type="ECO:0000256" key="9">
    <source>
        <dbReference type="ARBA" id="ARBA00022741"/>
    </source>
</evidence>
<dbReference type="InterPro" id="IPR006070">
    <property type="entry name" value="Sua5-like_dom"/>
</dbReference>
<dbReference type="PIRSF" id="PIRSF004930">
    <property type="entry name" value="Tln_factor_SUA5"/>
    <property type="match status" value="1"/>
</dbReference>
<dbReference type="GO" id="GO:0061710">
    <property type="term" value="F:L-threonylcarbamoyladenylate synthase"/>
    <property type="evidence" value="ECO:0007669"/>
    <property type="project" value="UniProtKB-EC"/>
</dbReference>
<dbReference type="InterPro" id="IPR017945">
    <property type="entry name" value="DHBP_synth_RibB-like_a/b_dom"/>
</dbReference>
<name>A0AAJ1WJJ1_9BACI</name>
<keyword evidence="9 13" id="KW-0547">Nucleotide-binding</keyword>
<evidence type="ECO:0000256" key="7">
    <source>
        <dbReference type="ARBA" id="ARBA00022694"/>
    </source>
</evidence>